<name>A0A1G9WFV1_9ACTO</name>
<proteinExistence type="predicted"/>
<reference evidence="1 2" key="1">
    <citation type="submission" date="2016-10" db="EMBL/GenBank/DDBJ databases">
        <authorList>
            <person name="de Groot N.N."/>
        </authorList>
    </citation>
    <scope>NUCLEOTIDE SEQUENCE [LARGE SCALE GENOMIC DNA]</scope>
    <source>
        <strain evidence="1 2">KPR-7B</strain>
    </source>
</reference>
<dbReference type="Proteomes" id="UP000199671">
    <property type="component" value="Unassembled WGS sequence"/>
</dbReference>
<dbReference type="AlphaFoldDB" id="A0A1G9WFV1"/>
<gene>
    <name evidence="1" type="ORF">SAMN04487766_107124</name>
</gene>
<dbReference type="OrthoDB" id="259915at2"/>
<evidence type="ECO:0000313" key="1">
    <source>
        <dbReference type="EMBL" id="SDM83434.1"/>
    </source>
</evidence>
<evidence type="ECO:0000313" key="2">
    <source>
        <dbReference type="Proteomes" id="UP000199671"/>
    </source>
</evidence>
<sequence>MEPFEQVLRAAVREVFPGMESVYSESDPTYVKVLRPEGELAIRCSEIERTSRGEPFDERVRLTIDYLRLFAAPQEDFDSPPWERLQILVRPSSILQRRAAFTSAIYRGIGNHLVEMLAVDYPKITNVLSDSTVDKWEVPVAELWGAARANLHRCEIRTEILPIGATGEGAAFVVEPYGYEASILTRPLLFNQPIPAIANPVEGLSRPVVFVPRRNEAFILPEADETAIDKALQYVAEVFWDDPRAVVPAAFVVENGTFVPWREPGNRLAERSWLQWRWFVRNEYREQGKFLSEDPVFANHLANTGLRVVPVQGSAQQPTFAVVEPGEEELMLPEVEYLDIRHDLGYGRDRVVVPWEQAQEILPLELSTDDTPNRWILRSRPDDATWQLLRERRAAASILDAEE</sequence>
<organism evidence="1 2">
    <name type="scientific">Actinomyces ruminicola</name>
    <dbReference type="NCBI Taxonomy" id="332524"/>
    <lineage>
        <taxon>Bacteria</taxon>
        <taxon>Bacillati</taxon>
        <taxon>Actinomycetota</taxon>
        <taxon>Actinomycetes</taxon>
        <taxon>Actinomycetales</taxon>
        <taxon>Actinomycetaceae</taxon>
        <taxon>Actinomyces</taxon>
    </lineage>
</organism>
<accession>A0A1G9WFV1</accession>
<protein>
    <submittedName>
        <fullName evidence="1">Uncharacterized protein</fullName>
    </submittedName>
</protein>
<dbReference type="EMBL" id="FNHU01000007">
    <property type="protein sequence ID" value="SDM83434.1"/>
    <property type="molecule type" value="Genomic_DNA"/>
</dbReference>
<dbReference type="RefSeq" id="WP_092610349.1">
    <property type="nucleotide sequence ID" value="NZ_FNHU01000007.1"/>
</dbReference>